<evidence type="ECO:0000313" key="1">
    <source>
        <dbReference type="EMBL" id="KRT59906.1"/>
    </source>
</evidence>
<comment type="caution">
    <text evidence="1">The sequence shown here is derived from an EMBL/GenBank/DDBJ whole genome shotgun (WGS) entry which is preliminary data.</text>
</comment>
<sequence>MNWWRWCPWLRLMEAMRLGRSSSVSATIYWRRARKVYQTNNQLVKQLCKYLDDQAWLENKRIMELVRSIEK</sequence>
<dbReference type="Proteomes" id="UP000051276">
    <property type="component" value="Unassembled WGS sequence"/>
</dbReference>
<organism evidence="1 2">
    <name type="scientific">endosymbiont of Ridgeia piscesae</name>
    <dbReference type="NCBI Taxonomy" id="54398"/>
    <lineage>
        <taxon>Bacteria</taxon>
        <taxon>Pseudomonadati</taxon>
        <taxon>Pseudomonadota</taxon>
        <taxon>Gammaproteobacteria</taxon>
        <taxon>sulfur-oxidizing symbionts</taxon>
    </lineage>
</organism>
<evidence type="ECO:0000313" key="2">
    <source>
        <dbReference type="Proteomes" id="UP000051276"/>
    </source>
</evidence>
<gene>
    <name evidence="1" type="ORF">Ga0076813_16325</name>
</gene>
<accession>A0A0T5ZAK2</accession>
<dbReference type="AlphaFoldDB" id="A0A0T5ZAK2"/>
<reference evidence="1 2" key="1">
    <citation type="submission" date="2015-11" db="EMBL/GenBank/DDBJ databases">
        <title>The genome of Candidatus Endoriftia persephone in Ridgeia piscesae and population structure of the North Eastern Pacific vestimentiferan symbionts.</title>
        <authorList>
            <person name="Perez M."/>
            <person name="Juniper K.S."/>
        </authorList>
    </citation>
    <scope>NUCLEOTIDE SEQUENCE [LARGE SCALE GENOMIC DNA]</scope>
    <source>
        <strain evidence="1">Ind10</strain>
    </source>
</reference>
<proteinExistence type="predicted"/>
<protein>
    <submittedName>
        <fullName evidence="1">Uncharacterized protein</fullName>
    </submittedName>
</protein>
<name>A0A0T5ZAK2_9GAMM</name>
<dbReference type="EMBL" id="LMXI01000062">
    <property type="protein sequence ID" value="KRT59906.1"/>
    <property type="molecule type" value="Genomic_DNA"/>
</dbReference>